<evidence type="ECO:0000256" key="11">
    <source>
        <dbReference type="ARBA" id="ARBA00023136"/>
    </source>
</evidence>
<keyword evidence="5" id="KW-0997">Cell inner membrane</keyword>
<keyword evidence="6" id="KW-0633">Potassium transport</keyword>
<name>A0A1F2PFE3_9FIRM</name>
<evidence type="ECO:0000256" key="13">
    <source>
        <dbReference type="SAM" id="Phobius"/>
    </source>
</evidence>
<dbReference type="GO" id="GO:0015379">
    <property type="term" value="F:potassium:chloride symporter activity"/>
    <property type="evidence" value="ECO:0007669"/>
    <property type="project" value="InterPro"/>
</dbReference>
<gene>
    <name evidence="14" type="primary">trkG_2</name>
    <name evidence="14" type="ORF">ACWI_22840</name>
</gene>
<dbReference type="PANTHER" id="PTHR32024">
    <property type="entry name" value="TRK SYSTEM POTASSIUM UPTAKE PROTEIN TRKG-RELATED"/>
    <property type="match status" value="1"/>
</dbReference>
<evidence type="ECO:0000313" key="15">
    <source>
        <dbReference type="Proteomes" id="UP000176244"/>
    </source>
</evidence>
<accession>A0A1F2PFE3</accession>
<dbReference type="Proteomes" id="UP000176244">
    <property type="component" value="Unassembled WGS sequence"/>
</dbReference>
<feature type="transmembrane region" description="Helical" evidence="13">
    <location>
        <begin position="272"/>
        <end position="294"/>
    </location>
</feature>
<dbReference type="AlphaFoldDB" id="A0A1F2PFE3"/>
<evidence type="ECO:0000256" key="12">
    <source>
        <dbReference type="PIRSR" id="PIRSR006247-1"/>
    </source>
</evidence>
<dbReference type="InterPro" id="IPR003445">
    <property type="entry name" value="Cat_transpt"/>
</dbReference>
<organism evidence="14 15">
    <name type="scientific">Acetobacterium wieringae</name>
    <dbReference type="NCBI Taxonomy" id="52694"/>
    <lineage>
        <taxon>Bacteria</taxon>
        <taxon>Bacillati</taxon>
        <taxon>Bacillota</taxon>
        <taxon>Clostridia</taxon>
        <taxon>Eubacteriales</taxon>
        <taxon>Eubacteriaceae</taxon>
        <taxon>Acetobacterium</taxon>
    </lineage>
</organism>
<keyword evidence="8 12" id="KW-0630">Potassium</keyword>
<keyword evidence="7 13" id="KW-0812">Transmembrane</keyword>
<feature type="transmembrane region" description="Helical" evidence="13">
    <location>
        <begin position="395"/>
        <end position="415"/>
    </location>
</feature>
<feature type="transmembrane region" description="Helical" evidence="13">
    <location>
        <begin position="327"/>
        <end position="350"/>
    </location>
</feature>
<feature type="binding site" evidence="12">
    <location>
        <position position="111"/>
    </location>
    <ligand>
        <name>K(+)</name>
        <dbReference type="ChEBI" id="CHEBI:29103"/>
    </ligand>
</feature>
<dbReference type="GO" id="GO:0046872">
    <property type="term" value="F:metal ion binding"/>
    <property type="evidence" value="ECO:0007669"/>
    <property type="project" value="UniProtKB-KW"/>
</dbReference>
<dbReference type="Pfam" id="PF02386">
    <property type="entry name" value="TrkH"/>
    <property type="match status" value="1"/>
</dbReference>
<proteinExistence type="inferred from homology"/>
<evidence type="ECO:0000256" key="6">
    <source>
        <dbReference type="ARBA" id="ARBA00022538"/>
    </source>
</evidence>
<dbReference type="RefSeq" id="WP_070371569.1">
    <property type="nucleotide sequence ID" value="NZ_JAYFRG010000033.1"/>
</dbReference>
<feature type="transmembrane region" description="Helical" evidence="13">
    <location>
        <begin position="128"/>
        <end position="150"/>
    </location>
</feature>
<dbReference type="PANTHER" id="PTHR32024:SF2">
    <property type="entry name" value="TRK SYSTEM POTASSIUM UPTAKE PROTEIN TRKG-RELATED"/>
    <property type="match status" value="1"/>
</dbReference>
<dbReference type="InterPro" id="IPR004772">
    <property type="entry name" value="TrkH"/>
</dbReference>
<feature type="transmembrane region" description="Helical" evidence="13">
    <location>
        <begin position="69"/>
        <end position="91"/>
    </location>
</feature>
<dbReference type="GO" id="GO:0005886">
    <property type="term" value="C:plasma membrane"/>
    <property type="evidence" value="ECO:0007669"/>
    <property type="project" value="UniProtKB-SubCell"/>
</dbReference>
<evidence type="ECO:0000256" key="5">
    <source>
        <dbReference type="ARBA" id="ARBA00022519"/>
    </source>
</evidence>
<comment type="subcellular location">
    <subcellularLocation>
        <location evidence="1">Cell inner membrane</location>
        <topology evidence="1">Multi-pass membrane protein</topology>
    </subcellularLocation>
</comment>
<keyword evidence="12" id="KW-0479">Metal-binding</keyword>
<reference evidence="14 15" key="1">
    <citation type="submission" date="2015-09" db="EMBL/GenBank/DDBJ databases">
        <title>Genome sequence of Acetobacterium wieringae DSM 1911.</title>
        <authorList>
            <person name="Poehlein A."/>
            <person name="Bengelsdorf F.R."/>
            <person name="Schiel-Bengelsdorf B."/>
            <person name="Duerre P."/>
            <person name="Daniel R."/>
        </authorList>
    </citation>
    <scope>NUCLEOTIDE SEQUENCE [LARGE SCALE GENOMIC DNA]</scope>
    <source>
        <strain evidence="14 15">DSM 1911</strain>
    </source>
</reference>
<comment type="similarity">
    <text evidence="2">Belongs to the TrkH potassium transport family.</text>
</comment>
<feature type="binding site" evidence="12">
    <location>
        <position position="314"/>
    </location>
    <ligand>
        <name>K(+)</name>
        <dbReference type="ChEBI" id="CHEBI:29103"/>
    </ligand>
</feature>
<evidence type="ECO:0000256" key="4">
    <source>
        <dbReference type="ARBA" id="ARBA00022475"/>
    </source>
</evidence>
<evidence type="ECO:0000313" key="14">
    <source>
        <dbReference type="EMBL" id="OFV70079.1"/>
    </source>
</evidence>
<dbReference type="STRING" id="52694.ACWI_22840"/>
<keyword evidence="10" id="KW-0406">Ion transport</keyword>
<evidence type="ECO:0000256" key="9">
    <source>
        <dbReference type="ARBA" id="ARBA00022989"/>
    </source>
</evidence>
<dbReference type="EMBL" id="LKEU01000033">
    <property type="protein sequence ID" value="OFV70079.1"/>
    <property type="molecule type" value="Genomic_DNA"/>
</dbReference>
<feature type="transmembrane region" description="Helical" evidence="13">
    <location>
        <begin position="239"/>
        <end position="260"/>
    </location>
</feature>
<keyword evidence="4" id="KW-1003">Cell membrane</keyword>
<feature type="binding site" evidence="12">
    <location>
        <position position="315"/>
    </location>
    <ligand>
        <name>K(+)</name>
        <dbReference type="ChEBI" id="CHEBI:29103"/>
    </ligand>
</feature>
<evidence type="ECO:0000256" key="7">
    <source>
        <dbReference type="ARBA" id="ARBA00022692"/>
    </source>
</evidence>
<evidence type="ECO:0000256" key="1">
    <source>
        <dbReference type="ARBA" id="ARBA00004429"/>
    </source>
</evidence>
<feature type="transmembrane region" description="Helical" evidence="13">
    <location>
        <begin position="454"/>
        <end position="474"/>
    </location>
</feature>
<feature type="transmembrane region" description="Helical" evidence="13">
    <location>
        <begin position="183"/>
        <end position="204"/>
    </location>
</feature>
<feature type="binding site" evidence="12">
    <location>
        <position position="431"/>
    </location>
    <ligand>
        <name>K(+)</name>
        <dbReference type="ChEBI" id="CHEBI:29103"/>
    </ligand>
</feature>
<comment type="caution">
    <text evidence="14">The sequence shown here is derived from an EMBL/GenBank/DDBJ whole genome shotgun (WGS) entry which is preliminary data.</text>
</comment>
<keyword evidence="11 13" id="KW-0472">Membrane</keyword>
<evidence type="ECO:0000256" key="3">
    <source>
        <dbReference type="ARBA" id="ARBA00022448"/>
    </source>
</evidence>
<dbReference type="PIRSF" id="PIRSF006247">
    <property type="entry name" value="TrkH"/>
    <property type="match status" value="1"/>
</dbReference>
<sequence>MNHKMVSYILGRILFITGILMLPALIVALIYREGWPGLWPFLLSIGITCAFGLLISLKKPIRSDFFAREGLVVVALSWLALSFFGSLPFIFSGTIPYPIDAFFETASGFSTTGASILTDVEALPHSLLWWRSFTHLIGGMGVLVLALAVMPKIESGDVFIMRAEVPGPTFGKVRTKLRSSARILYVIYLCMTGILVILLTLGGMPLFDSFIHAFGAAGTGGFSDKTLSVGYYNSAYIDYVLAVSMILFGVNFNLYYALFFMRSKNIFKNEELRWYLGFIAVGFALICINVSPLYSSMPLLVRDVFFTVSTIITTTGYATANFDNWPVFSQVILIFLMFIGGMAGSTAGGIKVSRIGIYIKTTIQEIRVNVSPNRRLPILFEGKPISALLSRQTSVYLITYAFMFVIFLMITALSAPNFLTAFSAVAATFNNIGPGLDMVGPMGNYAGFNNLTKFTLSLAMIMGRLELFPILVLLSPRTWRRG</sequence>
<dbReference type="OrthoDB" id="9810952at2"/>
<evidence type="ECO:0000256" key="2">
    <source>
        <dbReference type="ARBA" id="ARBA00009137"/>
    </source>
</evidence>
<feature type="binding site" evidence="12">
    <location>
        <position position="220"/>
    </location>
    <ligand>
        <name>K(+)</name>
        <dbReference type="ChEBI" id="CHEBI:29103"/>
    </ligand>
</feature>
<feature type="transmembrane region" description="Helical" evidence="13">
    <location>
        <begin position="37"/>
        <end position="57"/>
    </location>
</feature>
<feature type="binding site" evidence="12">
    <location>
        <position position="112"/>
    </location>
    <ligand>
        <name>K(+)</name>
        <dbReference type="ChEBI" id="CHEBI:29103"/>
    </ligand>
</feature>
<evidence type="ECO:0000256" key="8">
    <source>
        <dbReference type="ARBA" id="ARBA00022958"/>
    </source>
</evidence>
<keyword evidence="9 13" id="KW-1133">Transmembrane helix</keyword>
<feature type="transmembrane region" description="Helical" evidence="13">
    <location>
        <begin position="12"/>
        <end position="31"/>
    </location>
</feature>
<evidence type="ECO:0000256" key="10">
    <source>
        <dbReference type="ARBA" id="ARBA00023065"/>
    </source>
</evidence>
<keyword evidence="3" id="KW-0813">Transport</keyword>
<protein>
    <submittedName>
        <fullName evidence="14">Trk system potassium uptake protein TrkG</fullName>
    </submittedName>
</protein>